<keyword evidence="3" id="KW-1185">Reference proteome</keyword>
<gene>
    <name evidence="2" type="primary">Dana\GF27046</name>
    <name evidence="2" type="ORF">GF27046</name>
</gene>
<evidence type="ECO:0000256" key="1">
    <source>
        <dbReference type="SAM" id="Phobius"/>
    </source>
</evidence>
<sequence>MERLCPYTARSEICISASLVFTWCFVSAIVVGVELKPSLYNKIFIWVMTYGTITSIILLVGAIMRNHIVLYVWLFLFGLLIILSYSISGFMLKENWSGHDQNPKWNEILKMIVHVGALIFLLVFCIHLMFVTYFYARYQKTGEGPDSCSLCPPFLN</sequence>
<feature type="transmembrane region" description="Helical" evidence="1">
    <location>
        <begin position="43"/>
        <end position="63"/>
    </location>
</feature>
<keyword evidence="1" id="KW-1133">Transmembrane helix</keyword>
<protein>
    <submittedName>
        <fullName evidence="2">Uncharacterized protein</fullName>
    </submittedName>
</protein>
<keyword evidence="1" id="KW-0472">Membrane</keyword>
<dbReference type="GeneID" id="26514455"/>
<feature type="transmembrane region" description="Helical" evidence="1">
    <location>
        <begin position="12"/>
        <end position="31"/>
    </location>
</feature>
<organism evidence="2 3">
    <name type="scientific">Drosophila ananassae</name>
    <name type="common">Fruit fly</name>
    <dbReference type="NCBI Taxonomy" id="7217"/>
    <lineage>
        <taxon>Eukaryota</taxon>
        <taxon>Metazoa</taxon>
        <taxon>Ecdysozoa</taxon>
        <taxon>Arthropoda</taxon>
        <taxon>Hexapoda</taxon>
        <taxon>Insecta</taxon>
        <taxon>Pterygota</taxon>
        <taxon>Neoptera</taxon>
        <taxon>Endopterygota</taxon>
        <taxon>Diptera</taxon>
        <taxon>Brachycera</taxon>
        <taxon>Muscomorpha</taxon>
        <taxon>Ephydroidea</taxon>
        <taxon>Drosophilidae</taxon>
        <taxon>Drosophila</taxon>
        <taxon>Sophophora</taxon>
    </lineage>
</organism>
<name>A0A0P8XV42_DROAN</name>
<feature type="transmembrane region" description="Helical" evidence="1">
    <location>
        <begin position="112"/>
        <end position="136"/>
    </location>
</feature>
<keyword evidence="1" id="KW-0812">Transmembrane</keyword>
<dbReference type="InParanoid" id="A0A0P8XV42"/>
<dbReference type="AlphaFoldDB" id="A0A0P8XV42"/>
<reference evidence="2 3" key="1">
    <citation type="journal article" date="2007" name="Nature">
        <title>Evolution of genes and genomes on the Drosophila phylogeny.</title>
        <authorList>
            <consortium name="Drosophila 12 Genomes Consortium"/>
            <person name="Clark A.G."/>
            <person name="Eisen M.B."/>
            <person name="Smith D.R."/>
            <person name="Bergman C.M."/>
            <person name="Oliver B."/>
            <person name="Markow T.A."/>
            <person name="Kaufman T.C."/>
            <person name="Kellis M."/>
            <person name="Gelbart W."/>
            <person name="Iyer V.N."/>
            <person name="Pollard D.A."/>
            <person name="Sackton T.B."/>
            <person name="Larracuente A.M."/>
            <person name="Singh N.D."/>
            <person name="Abad J.P."/>
            <person name="Abt D.N."/>
            <person name="Adryan B."/>
            <person name="Aguade M."/>
            <person name="Akashi H."/>
            <person name="Anderson W.W."/>
            <person name="Aquadro C.F."/>
            <person name="Ardell D.H."/>
            <person name="Arguello R."/>
            <person name="Artieri C.G."/>
            <person name="Barbash D.A."/>
            <person name="Barker D."/>
            <person name="Barsanti P."/>
            <person name="Batterham P."/>
            <person name="Batzoglou S."/>
            <person name="Begun D."/>
            <person name="Bhutkar A."/>
            <person name="Blanco E."/>
            <person name="Bosak S.A."/>
            <person name="Bradley R.K."/>
            <person name="Brand A.D."/>
            <person name="Brent M.R."/>
            <person name="Brooks A.N."/>
            <person name="Brown R.H."/>
            <person name="Butlin R.K."/>
            <person name="Caggese C."/>
            <person name="Calvi B.R."/>
            <person name="Bernardo de Carvalho A."/>
            <person name="Caspi A."/>
            <person name="Castrezana S."/>
            <person name="Celniker S.E."/>
            <person name="Chang J.L."/>
            <person name="Chapple C."/>
            <person name="Chatterji S."/>
            <person name="Chinwalla A."/>
            <person name="Civetta A."/>
            <person name="Clifton S.W."/>
            <person name="Comeron J.M."/>
            <person name="Costello J.C."/>
            <person name="Coyne J.A."/>
            <person name="Daub J."/>
            <person name="David R.G."/>
            <person name="Delcher A.L."/>
            <person name="Delehaunty K."/>
            <person name="Do C.B."/>
            <person name="Ebling H."/>
            <person name="Edwards K."/>
            <person name="Eickbush T."/>
            <person name="Evans J.D."/>
            <person name="Filipski A."/>
            <person name="Findeiss S."/>
            <person name="Freyhult E."/>
            <person name="Fulton L."/>
            <person name="Fulton R."/>
            <person name="Garcia A.C."/>
            <person name="Gardiner A."/>
            <person name="Garfield D.A."/>
            <person name="Garvin B.E."/>
            <person name="Gibson G."/>
            <person name="Gilbert D."/>
            <person name="Gnerre S."/>
            <person name="Godfrey J."/>
            <person name="Good R."/>
            <person name="Gotea V."/>
            <person name="Gravely B."/>
            <person name="Greenberg A.J."/>
            <person name="Griffiths-Jones S."/>
            <person name="Gross S."/>
            <person name="Guigo R."/>
            <person name="Gustafson E.A."/>
            <person name="Haerty W."/>
            <person name="Hahn M.W."/>
            <person name="Halligan D.L."/>
            <person name="Halpern A.L."/>
            <person name="Halter G.M."/>
            <person name="Han M.V."/>
            <person name="Heger A."/>
            <person name="Hillier L."/>
            <person name="Hinrichs A.S."/>
            <person name="Holmes I."/>
            <person name="Hoskins R.A."/>
            <person name="Hubisz M.J."/>
            <person name="Hultmark D."/>
            <person name="Huntley M.A."/>
            <person name="Jaffe D.B."/>
            <person name="Jagadeeshan S."/>
            <person name="Jeck W.R."/>
            <person name="Johnson J."/>
            <person name="Jones C.D."/>
            <person name="Jordan W.C."/>
            <person name="Karpen G.H."/>
            <person name="Kataoka E."/>
            <person name="Keightley P.D."/>
            <person name="Kheradpour P."/>
            <person name="Kirkness E.F."/>
            <person name="Koerich L.B."/>
            <person name="Kristiansen K."/>
            <person name="Kudrna D."/>
            <person name="Kulathinal R.J."/>
            <person name="Kumar S."/>
            <person name="Kwok R."/>
            <person name="Lander E."/>
            <person name="Langley C.H."/>
            <person name="Lapoint R."/>
            <person name="Lazzaro B.P."/>
            <person name="Lee S.J."/>
            <person name="Levesque L."/>
            <person name="Li R."/>
            <person name="Lin C.F."/>
            <person name="Lin M.F."/>
            <person name="Lindblad-Toh K."/>
            <person name="Llopart A."/>
            <person name="Long M."/>
            <person name="Low L."/>
            <person name="Lozovsky E."/>
            <person name="Lu J."/>
            <person name="Luo M."/>
            <person name="Machado C.A."/>
            <person name="Makalowski W."/>
            <person name="Marzo M."/>
            <person name="Matsuda M."/>
            <person name="Matzkin L."/>
            <person name="McAllister B."/>
            <person name="McBride C.S."/>
            <person name="McKernan B."/>
            <person name="McKernan K."/>
            <person name="Mendez-Lago M."/>
            <person name="Minx P."/>
            <person name="Mollenhauer M.U."/>
            <person name="Montooth K."/>
            <person name="Mount S.M."/>
            <person name="Mu X."/>
            <person name="Myers E."/>
            <person name="Negre B."/>
            <person name="Newfeld S."/>
            <person name="Nielsen R."/>
            <person name="Noor M.A."/>
            <person name="O'Grady P."/>
            <person name="Pachter L."/>
            <person name="Papaceit M."/>
            <person name="Parisi M.J."/>
            <person name="Parisi M."/>
            <person name="Parts L."/>
            <person name="Pedersen J.S."/>
            <person name="Pesole G."/>
            <person name="Phillippy A.M."/>
            <person name="Ponting C.P."/>
            <person name="Pop M."/>
            <person name="Porcelli D."/>
            <person name="Powell J.R."/>
            <person name="Prohaska S."/>
            <person name="Pruitt K."/>
            <person name="Puig M."/>
            <person name="Quesneville H."/>
            <person name="Ram K.R."/>
            <person name="Rand D."/>
            <person name="Rasmussen M.D."/>
            <person name="Reed L.K."/>
            <person name="Reenan R."/>
            <person name="Reily A."/>
            <person name="Remington K.A."/>
            <person name="Rieger T.T."/>
            <person name="Ritchie M.G."/>
            <person name="Robin C."/>
            <person name="Rogers Y.H."/>
            <person name="Rohde C."/>
            <person name="Rozas J."/>
            <person name="Rubenfield M.J."/>
            <person name="Ruiz A."/>
            <person name="Russo S."/>
            <person name="Salzberg S.L."/>
            <person name="Sanchez-Gracia A."/>
            <person name="Saranga D.J."/>
            <person name="Sato H."/>
            <person name="Schaeffer S.W."/>
            <person name="Schatz M.C."/>
            <person name="Schlenke T."/>
            <person name="Schwartz R."/>
            <person name="Segarra C."/>
            <person name="Singh R.S."/>
            <person name="Sirot L."/>
            <person name="Sirota M."/>
            <person name="Sisneros N.B."/>
            <person name="Smith C.D."/>
            <person name="Smith T.F."/>
            <person name="Spieth J."/>
            <person name="Stage D.E."/>
            <person name="Stark A."/>
            <person name="Stephan W."/>
            <person name="Strausberg R.L."/>
            <person name="Strempel S."/>
            <person name="Sturgill D."/>
            <person name="Sutton G."/>
            <person name="Sutton G.G."/>
            <person name="Tao W."/>
            <person name="Teichmann S."/>
            <person name="Tobari Y.N."/>
            <person name="Tomimura Y."/>
            <person name="Tsolas J.M."/>
            <person name="Valente V.L."/>
            <person name="Venter E."/>
            <person name="Venter J.C."/>
            <person name="Vicario S."/>
            <person name="Vieira F.G."/>
            <person name="Vilella A.J."/>
            <person name="Villasante A."/>
            <person name="Walenz B."/>
            <person name="Wang J."/>
            <person name="Wasserman M."/>
            <person name="Watts T."/>
            <person name="Wilson D."/>
            <person name="Wilson R.K."/>
            <person name="Wing R.A."/>
            <person name="Wolfner M.F."/>
            <person name="Wong A."/>
            <person name="Wong G.K."/>
            <person name="Wu C.I."/>
            <person name="Wu G."/>
            <person name="Yamamoto D."/>
            <person name="Yang H.P."/>
            <person name="Yang S.P."/>
            <person name="Yorke J.A."/>
            <person name="Yoshida K."/>
            <person name="Zdobnov E."/>
            <person name="Zhang P."/>
            <person name="Zhang Y."/>
            <person name="Zimin A.V."/>
            <person name="Baldwin J."/>
            <person name="Abdouelleil A."/>
            <person name="Abdulkadir J."/>
            <person name="Abebe A."/>
            <person name="Abera B."/>
            <person name="Abreu J."/>
            <person name="Acer S.C."/>
            <person name="Aftuck L."/>
            <person name="Alexander A."/>
            <person name="An P."/>
            <person name="Anderson E."/>
            <person name="Anderson S."/>
            <person name="Arachi H."/>
            <person name="Azer M."/>
            <person name="Bachantsang P."/>
            <person name="Barry A."/>
            <person name="Bayul T."/>
            <person name="Berlin A."/>
            <person name="Bessette D."/>
            <person name="Bloom T."/>
            <person name="Blye J."/>
            <person name="Boguslavskiy L."/>
            <person name="Bonnet C."/>
            <person name="Boukhgalter B."/>
            <person name="Bourzgui I."/>
            <person name="Brown A."/>
            <person name="Cahill P."/>
            <person name="Channer S."/>
            <person name="Cheshatsang Y."/>
            <person name="Chuda L."/>
            <person name="Citroen M."/>
            <person name="Collymore A."/>
            <person name="Cooke P."/>
            <person name="Costello M."/>
            <person name="D'Aco K."/>
            <person name="Daza R."/>
            <person name="De Haan G."/>
            <person name="DeGray S."/>
            <person name="DeMaso C."/>
            <person name="Dhargay N."/>
            <person name="Dooley K."/>
            <person name="Dooley E."/>
            <person name="Doricent M."/>
            <person name="Dorje P."/>
            <person name="Dorjee K."/>
            <person name="Dupes A."/>
            <person name="Elong R."/>
            <person name="Falk J."/>
            <person name="Farina A."/>
            <person name="Faro S."/>
            <person name="Ferguson D."/>
            <person name="Fisher S."/>
            <person name="Foley C.D."/>
            <person name="Franke A."/>
            <person name="Friedrich D."/>
            <person name="Gadbois L."/>
            <person name="Gearin G."/>
            <person name="Gearin C.R."/>
            <person name="Giannoukos G."/>
            <person name="Goode T."/>
            <person name="Graham J."/>
            <person name="Grandbois E."/>
            <person name="Grewal S."/>
            <person name="Gyaltsen K."/>
            <person name="Hafez N."/>
            <person name="Hagos B."/>
            <person name="Hall J."/>
            <person name="Henson C."/>
            <person name="Hollinger A."/>
            <person name="Honan T."/>
            <person name="Huard M.D."/>
            <person name="Hughes L."/>
            <person name="Hurhula B."/>
            <person name="Husby M.E."/>
            <person name="Kamat A."/>
            <person name="Kanga B."/>
            <person name="Kashin S."/>
            <person name="Khazanovich D."/>
            <person name="Kisner P."/>
            <person name="Lance K."/>
            <person name="Lara M."/>
            <person name="Lee W."/>
            <person name="Lennon N."/>
            <person name="Letendre F."/>
            <person name="LeVine R."/>
            <person name="Lipovsky A."/>
            <person name="Liu X."/>
            <person name="Liu J."/>
            <person name="Liu S."/>
            <person name="Lokyitsang T."/>
            <person name="Lokyitsang Y."/>
            <person name="Lubonja R."/>
            <person name="Lui A."/>
            <person name="MacDonald P."/>
            <person name="Magnisalis V."/>
            <person name="Maru K."/>
            <person name="Matthews C."/>
            <person name="McCusker W."/>
            <person name="McDonough S."/>
            <person name="Mehta T."/>
            <person name="Meldrim J."/>
            <person name="Meneus L."/>
            <person name="Mihai O."/>
            <person name="Mihalev A."/>
            <person name="Mihova T."/>
            <person name="Mittelman R."/>
            <person name="Mlenga V."/>
            <person name="Montmayeur A."/>
            <person name="Mulrain L."/>
            <person name="Navidi A."/>
            <person name="Naylor J."/>
            <person name="Negash T."/>
            <person name="Nguyen T."/>
            <person name="Nguyen N."/>
            <person name="Nicol R."/>
            <person name="Norbu C."/>
            <person name="Norbu N."/>
            <person name="Novod N."/>
            <person name="O'Neill B."/>
            <person name="Osman S."/>
            <person name="Markiewicz E."/>
            <person name="Oyono O.L."/>
            <person name="Patti C."/>
            <person name="Phunkhang P."/>
            <person name="Pierre F."/>
            <person name="Priest M."/>
            <person name="Raghuraman S."/>
            <person name="Rege F."/>
            <person name="Reyes R."/>
            <person name="Rise C."/>
            <person name="Rogov P."/>
            <person name="Ross K."/>
            <person name="Ryan E."/>
            <person name="Settipalli S."/>
            <person name="Shea T."/>
            <person name="Sherpa N."/>
            <person name="Shi L."/>
            <person name="Shih D."/>
            <person name="Sparrow T."/>
            <person name="Spaulding J."/>
            <person name="Stalker J."/>
            <person name="Stange-Thomann N."/>
            <person name="Stavropoulos S."/>
            <person name="Stone C."/>
            <person name="Strader C."/>
            <person name="Tesfaye S."/>
            <person name="Thomson T."/>
            <person name="Thoulutsang Y."/>
            <person name="Thoulutsang D."/>
            <person name="Topham K."/>
            <person name="Topping I."/>
            <person name="Tsamla T."/>
            <person name="Vassiliev H."/>
            <person name="Vo A."/>
            <person name="Wangchuk T."/>
            <person name="Wangdi T."/>
            <person name="Weiand M."/>
            <person name="Wilkinson J."/>
            <person name="Wilson A."/>
            <person name="Yadav S."/>
            <person name="Young G."/>
            <person name="Yu Q."/>
            <person name="Zembek L."/>
            <person name="Zhong D."/>
            <person name="Zimmer A."/>
            <person name="Zwirko Z."/>
            <person name="Jaffe D.B."/>
            <person name="Alvarez P."/>
            <person name="Brockman W."/>
            <person name="Butler J."/>
            <person name="Chin C."/>
            <person name="Gnerre S."/>
            <person name="Grabherr M."/>
            <person name="Kleber M."/>
            <person name="Mauceli E."/>
            <person name="MacCallum I."/>
        </authorList>
    </citation>
    <scope>NUCLEOTIDE SEQUENCE [LARGE SCALE GENOMIC DNA]</scope>
    <source>
        <strain evidence="3">Tucson 14024-0371.13</strain>
    </source>
</reference>
<proteinExistence type="predicted"/>
<feature type="transmembrane region" description="Helical" evidence="1">
    <location>
        <begin position="70"/>
        <end position="92"/>
    </location>
</feature>
<dbReference type="OrthoDB" id="5565075at2759"/>
<dbReference type="KEGG" id="dan:26514455"/>
<dbReference type="EMBL" id="CH902618">
    <property type="protein sequence ID" value="KPU78595.1"/>
    <property type="molecule type" value="Genomic_DNA"/>
</dbReference>
<evidence type="ECO:0000313" key="2">
    <source>
        <dbReference type="EMBL" id="KPU78595.1"/>
    </source>
</evidence>
<dbReference type="Proteomes" id="UP000007801">
    <property type="component" value="Unassembled WGS sequence"/>
</dbReference>
<evidence type="ECO:0000313" key="3">
    <source>
        <dbReference type="Proteomes" id="UP000007801"/>
    </source>
</evidence>
<accession>A0A0P8XV42</accession>